<accession>A0A5C6QR41</accession>
<name>A0A5C6QR41_9GAMM</name>
<sequence>MTLPTQLRVLEVVQSLEKGGRTTRFTDTVSGLRAQKIFIVPLCLSEPESWVSIPNLAVLHKTPGINWKLVFQIRKIIKINNINLIHTHCEFSQLYASIAGFTYGVRTVATFHRSDLSKYQPNVVNKLITFFASFYIAVSHDRLSLLTNNLQLPKTKCEVVHGGAHIGEKPNEASIKSARNELHIPDNEIALLSIGHLGPIKGHQDTLKALANLTKDNPNLHLYIAGDGTSAEKKALIDLTAALDINHYITFLGQINNAPTWIEACDIFIQPSIEEAFGLVFVEAGAKAKPVIATAVGGIKEIIISDETGILVPPAAPEKLSIAIATLVNSKVLRAKYGESGFKRVSTNFSLTHMIDQYIKIFQRIKNT</sequence>
<dbReference type="Gene3D" id="3.40.50.2000">
    <property type="entry name" value="Glycogen Phosphorylase B"/>
    <property type="match status" value="2"/>
</dbReference>
<feature type="domain" description="Glycosyl transferase family 1" evidence="1">
    <location>
        <begin position="177"/>
        <end position="343"/>
    </location>
</feature>
<evidence type="ECO:0000259" key="2">
    <source>
        <dbReference type="Pfam" id="PF13439"/>
    </source>
</evidence>
<protein>
    <submittedName>
        <fullName evidence="3">Glycosyltransferase family 4 protein</fullName>
    </submittedName>
</protein>
<comment type="caution">
    <text evidence="3">The sequence shown here is derived from an EMBL/GenBank/DDBJ whole genome shotgun (WGS) entry which is preliminary data.</text>
</comment>
<dbReference type="Pfam" id="PF00534">
    <property type="entry name" value="Glycos_transf_1"/>
    <property type="match status" value="1"/>
</dbReference>
<dbReference type="OrthoDB" id="9795746at2"/>
<dbReference type="InterPro" id="IPR001296">
    <property type="entry name" value="Glyco_trans_1"/>
</dbReference>
<evidence type="ECO:0000313" key="3">
    <source>
        <dbReference type="EMBL" id="TWX71032.1"/>
    </source>
</evidence>
<dbReference type="Pfam" id="PF13439">
    <property type="entry name" value="Glyco_transf_4"/>
    <property type="match status" value="1"/>
</dbReference>
<proteinExistence type="predicted"/>
<dbReference type="InterPro" id="IPR028098">
    <property type="entry name" value="Glyco_trans_4-like_N"/>
</dbReference>
<dbReference type="EMBL" id="VOLT01000002">
    <property type="protein sequence ID" value="TWX71032.1"/>
    <property type="molecule type" value="Genomic_DNA"/>
</dbReference>
<dbReference type="RefSeq" id="WP_146784468.1">
    <property type="nucleotide sequence ID" value="NZ_VOLT01000002.1"/>
</dbReference>
<evidence type="ECO:0000259" key="1">
    <source>
        <dbReference type="Pfam" id="PF00534"/>
    </source>
</evidence>
<dbReference type="SUPFAM" id="SSF53756">
    <property type="entry name" value="UDP-Glycosyltransferase/glycogen phosphorylase"/>
    <property type="match status" value="1"/>
</dbReference>
<dbReference type="Proteomes" id="UP000321822">
    <property type="component" value="Unassembled WGS sequence"/>
</dbReference>
<dbReference type="PANTHER" id="PTHR12526">
    <property type="entry name" value="GLYCOSYLTRANSFERASE"/>
    <property type="match status" value="1"/>
</dbReference>
<dbReference type="PANTHER" id="PTHR12526:SF634">
    <property type="entry name" value="BLL3361 PROTEIN"/>
    <property type="match status" value="1"/>
</dbReference>
<dbReference type="GO" id="GO:0016757">
    <property type="term" value="F:glycosyltransferase activity"/>
    <property type="evidence" value="ECO:0007669"/>
    <property type="project" value="InterPro"/>
</dbReference>
<reference evidence="3 4" key="1">
    <citation type="submission" date="2019-07" db="EMBL/GenBank/DDBJ databases">
        <title>Genomes of sea-ice associated Colwellia species.</title>
        <authorList>
            <person name="Bowman J.P."/>
        </authorList>
    </citation>
    <scope>NUCLEOTIDE SEQUENCE [LARGE SCALE GENOMIC DNA]</scope>
    <source>
        <strain evidence="3 4">ACAM 459</strain>
    </source>
</reference>
<keyword evidence="3" id="KW-0808">Transferase</keyword>
<gene>
    <name evidence="3" type="ORF">ESZ36_05210</name>
</gene>
<evidence type="ECO:0000313" key="4">
    <source>
        <dbReference type="Proteomes" id="UP000321822"/>
    </source>
</evidence>
<dbReference type="GO" id="GO:1901135">
    <property type="term" value="P:carbohydrate derivative metabolic process"/>
    <property type="evidence" value="ECO:0007669"/>
    <property type="project" value="UniProtKB-ARBA"/>
</dbReference>
<dbReference type="AlphaFoldDB" id="A0A5C6QR41"/>
<feature type="domain" description="Glycosyltransferase subfamily 4-like N-terminal" evidence="2">
    <location>
        <begin position="56"/>
        <end position="163"/>
    </location>
</feature>
<dbReference type="CDD" id="cd03801">
    <property type="entry name" value="GT4_PimA-like"/>
    <property type="match status" value="1"/>
</dbReference>
<keyword evidence="4" id="KW-1185">Reference proteome</keyword>
<organism evidence="3 4">
    <name type="scientific">Colwellia demingiae</name>
    <dbReference type="NCBI Taxonomy" id="89401"/>
    <lineage>
        <taxon>Bacteria</taxon>
        <taxon>Pseudomonadati</taxon>
        <taxon>Pseudomonadota</taxon>
        <taxon>Gammaproteobacteria</taxon>
        <taxon>Alteromonadales</taxon>
        <taxon>Colwelliaceae</taxon>
        <taxon>Colwellia</taxon>
    </lineage>
</organism>